<keyword evidence="1" id="KW-0472">Membrane</keyword>
<keyword evidence="3" id="KW-1185">Reference proteome</keyword>
<evidence type="ECO:0000313" key="2">
    <source>
        <dbReference type="EMBL" id="GHF32348.1"/>
    </source>
</evidence>
<dbReference type="Pfam" id="PF11239">
    <property type="entry name" value="DUF3040"/>
    <property type="match status" value="1"/>
</dbReference>
<evidence type="ECO:0008006" key="4">
    <source>
        <dbReference type="Google" id="ProtNLM"/>
    </source>
</evidence>
<dbReference type="Proteomes" id="UP000658656">
    <property type="component" value="Unassembled WGS sequence"/>
</dbReference>
<feature type="transmembrane region" description="Helical" evidence="1">
    <location>
        <begin position="44"/>
        <end position="73"/>
    </location>
</feature>
<sequence length="93" mass="10253">MLEPDVLWRLALLESELRREAPALSRELGAGVLPRRMNRPWVRAASAVVGLLFLAAGVVTGSFLLLFLCCLFVMTTLTMHVARGGVRLRPPEP</sequence>
<name>A0A8H9INT1_9PSEU</name>
<reference evidence="2" key="1">
    <citation type="journal article" date="2014" name="Int. J. Syst. Evol. Microbiol.">
        <title>Complete genome sequence of Corynebacterium casei LMG S-19264T (=DSM 44701T), isolated from a smear-ripened cheese.</title>
        <authorList>
            <consortium name="US DOE Joint Genome Institute (JGI-PGF)"/>
            <person name="Walter F."/>
            <person name="Albersmeier A."/>
            <person name="Kalinowski J."/>
            <person name="Ruckert C."/>
        </authorList>
    </citation>
    <scope>NUCLEOTIDE SEQUENCE</scope>
    <source>
        <strain evidence="2">CGMCC 4.7679</strain>
    </source>
</reference>
<evidence type="ECO:0000256" key="1">
    <source>
        <dbReference type="SAM" id="Phobius"/>
    </source>
</evidence>
<organism evidence="2 3">
    <name type="scientific">Amycolatopsis bartoniae</name>
    <dbReference type="NCBI Taxonomy" id="941986"/>
    <lineage>
        <taxon>Bacteria</taxon>
        <taxon>Bacillati</taxon>
        <taxon>Actinomycetota</taxon>
        <taxon>Actinomycetes</taxon>
        <taxon>Pseudonocardiales</taxon>
        <taxon>Pseudonocardiaceae</taxon>
        <taxon>Amycolatopsis</taxon>
    </lineage>
</organism>
<dbReference type="RefSeq" id="WP_145933592.1">
    <property type="nucleotide sequence ID" value="NZ_BNAV01000001.1"/>
</dbReference>
<reference evidence="2" key="2">
    <citation type="submission" date="2020-09" db="EMBL/GenBank/DDBJ databases">
        <authorList>
            <person name="Sun Q."/>
            <person name="Zhou Y."/>
        </authorList>
    </citation>
    <scope>NUCLEOTIDE SEQUENCE</scope>
    <source>
        <strain evidence="2">CGMCC 4.7679</strain>
    </source>
</reference>
<protein>
    <recommendedName>
        <fullName evidence="4">DUF3040 domain-containing protein</fullName>
    </recommendedName>
</protein>
<keyword evidence="1" id="KW-1133">Transmembrane helix</keyword>
<accession>A0A8H9INT1</accession>
<keyword evidence="1" id="KW-0812">Transmembrane</keyword>
<dbReference type="AlphaFoldDB" id="A0A8H9INT1"/>
<proteinExistence type="predicted"/>
<dbReference type="EMBL" id="BNAV01000001">
    <property type="protein sequence ID" value="GHF32348.1"/>
    <property type="molecule type" value="Genomic_DNA"/>
</dbReference>
<gene>
    <name evidence="2" type="ORF">GCM10017566_01080</name>
</gene>
<comment type="caution">
    <text evidence="2">The sequence shown here is derived from an EMBL/GenBank/DDBJ whole genome shotgun (WGS) entry which is preliminary data.</text>
</comment>
<dbReference type="InterPro" id="IPR021401">
    <property type="entry name" value="DUF3040"/>
</dbReference>
<evidence type="ECO:0000313" key="3">
    <source>
        <dbReference type="Proteomes" id="UP000658656"/>
    </source>
</evidence>